<sequence>MRKISLVIVSIILCLQCSQKEEKGLIPGQKITGNAFSDVLLFLALSNSPCHFITNENASQVIHLGEGSFSICSSEKVSGALQVKVSGNYEVTANLGRQTLTSSNCSSTRFDVHVALKEDTVERFSTKNALTETISLSEGKTYTMVPSGHVDPSLYQCQGRAVSSSVSAYRVTFRKL</sequence>
<reference evidence="1" key="1">
    <citation type="journal article" date="2019" name="PLoS Negl. Trop. Dis.">
        <title>Revisiting the worldwide diversity of Leptospira species in the environment.</title>
        <authorList>
            <person name="Vincent A.T."/>
            <person name="Schiettekatte O."/>
            <person name="Bourhy P."/>
            <person name="Veyrier F.J."/>
            <person name="Picardeau M."/>
        </authorList>
    </citation>
    <scope>NUCLEOTIDE SEQUENCE [LARGE SCALE GENOMIC DNA]</scope>
    <source>
        <strain evidence="1">201702451</strain>
    </source>
</reference>
<dbReference type="EMBL" id="RQGH01000011">
    <property type="protein sequence ID" value="TGL72135.1"/>
    <property type="molecule type" value="Genomic_DNA"/>
</dbReference>
<proteinExistence type="predicted"/>
<dbReference type="RefSeq" id="WP_135641067.1">
    <property type="nucleotide sequence ID" value="NZ_RQGH01000011.1"/>
</dbReference>
<name>A0A4Z0ZUB8_9LEPT</name>
<dbReference type="AlphaFoldDB" id="A0A4Z0ZUB8"/>
<protein>
    <submittedName>
        <fullName evidence="1">Uncharacterized protein</fullName>
    </submittedName>
</protein>
<dbReference type="Proteomes" id="UP000297567">
    <property type="component" value="Unassembled WGS sequence"/>
</dbReference>
<organism evidence="1 2">
    <name type="scientific">Leptospira jelokensis</name>
    <dbReference type="NCBI Taxonomy" id="2484931"/>
    <lineage>
        <taxon>Bacteria</taxon>
        <taxon>Pseudomonadati</taxon>
        <taxon>Spirochaetota</taxon>
        <taxon>Spirochaetia</taxon>
        <taxon>Leptospirales</taxon>
        <taxon>Leptospiraceae</taxon>
        <taxon>Leptospira</taxon>
    </lineage>
</organism>
<evidence type="ECO:0000313" key="2">
    <source>
        <dbReference type="Proteomes" id="UP000297567"/>
    </source>
</evidence>
<keyword evidence="2" id="KW-1185">Reference proteome</keyword>
<evidence type="ECO:0000313" key="1">
    <source>
        <dbReference type="EMBL" id="TGL72135.1"/>
    </source>
</evidence>
<comment type="caution">
    <text evidence="1">The sequence shown here is derived from an EMBL/GenBank/DDBJ whole genome shotgun (WGS) entry which is preliminary data.</text>
</comment>
<accession>A0A4Z0ZUB8</accession>
<gene>
    <name evidence="1" type="ORF">EHQ62_04665</name>
</gene>